<evidence type="ECO:0000313" key="1">
    <source>
        <dbReference type="EMBL" id="ABR10592.1"/>
    </source>
</evidence>
<keyword evidence="2" id="KW-1185">Reference proteome</keyword>
<proteinExistence type="predicted"/>
<organism evidence="1 2">
    <name type="scientific">Burkholderia phage BcepNY3</name>
    <dbReference type="NCBI Taxonomy" id="2881397"/>
    <lineage>
        <taxon>Viruses</taxon>
        <taxon>Duplodnaviria</taxon>
        <taxon>Heunggongvirae</taxon>
        <taxon>Uroviricota</taxon>
        <taxon>Caudoviricetes</taxon>
        <taxon>Naesvirus</taxon>
        <taxon>Naesvirus bcepNY3</taxon>
    </lineage>
</organism>
<dbReference type="GeneID" id="5291075"/>
<name>A6N3G5_9CAUD</name>
<evidence type="ECO:0000313" key="2">
    <source>
        <dbReference type="Proteomes" id="UP000001998"/>
    </source>
</evidence>
<dbReference type="RefSeq" id="YP_001294895.1">
    <property type="nucleotide sequence ID" value="NC_009604.1"/>
</dbReference>
<sequence>MMARFVYIHGSLHSVVHSDAEAWAIIRRFPLGTLYEVRDAAGQPIDEFEPF</sequence>
<dbReference type="EMBL" id="EF602154">
    <property type="protein sequence ID" value="ABR10592.1"/>
    <property type="molecule type" value="Genomic_DNA"/>
</dbReference>
<dbReference type="Proteomes" id="UP000001998">
    <property type="component" value="Segment"/>
</dbReference>
<gene>
    <name evidence="1" type="ORF">BcepNY3gene57</name>
</gene>
<protein>
    <submittedName>
        <fullName evidence="1">BcepNY3gp57</fullName>
    </submittedName>
</protein>
<accession>A6N3G5</accession>
<reference evidence="1 2" key="1">
    <citation type="submission" date="2007-05" db="EMBL/GenBank/DDBJ databases">
        <title>Complete genomic sequence of phage BcepNY3, a new member of the Burkholderia phage Bcep781 family.</title>
        <authorList>
            <person name="Summer E.J."/>
            <person name="Orchard R.C."/>
            <person name="Attenhofer K."/>
            <person name="Coffey A."/>
            <person name="Gill J.J."/>
            <person name="Gonzalez C.F."/>
            <person name="Young R."/>
        </authorList>
    </citation>
    <scope>NUCLEOTIDE SEQUENCE [LARGE SCALE GENOMIC DNA]</scope>
</reference>
<dbReference type="KEGG" id="vg:5291075"/>